<dbReference type="eggNOG" id="COG0612">
    <property type="taxonomic scope" value="Bacteria"/>
</dbReference>
<dbReference type="GO" id="GO:0046872">
    <property type="term" value="F:metal ion binding"/>
    <property type="evidence" value="ECO:0007669"/>
    <property type="project" value="InterPro"/>
</dbReference>
<dbReference type="OrthoDB" id="9811314at2"/>
<feature type="domain" description="Peptidase M16 N-terminal" evidence="2">
    <location>
        <begin position="23"/>
        <end position="162"/>
    </location>
</feature>
<reference evidence="4 5" key="1">
    <citation type="submission" date="2007-01" db="EMBL/GenBank/DDBJ databases">
        <authorList>
            <person name="Haygood M."/>
            <person name="Podell S."/>
            <person name="Anderson C."/>
            <person name="Hopkinson B."/>
            <person name="Roe K."/>
            <person name="Barbeau K."/>
            <person name="Gaasterland T."/>
            <person name="Ferriera S."/>
            <person name="Johnson J."/>
            <person name="Kravitz S."/>
            <person name="Beeson K."/>
            <person name="Sutton G."/>
            <person name="Rogers Y.-H."/>
            <person name="Friedman R."/>
            <person name="Frazier M."/>
            <person name="Venter J.C."/>
        </authorList>
    </citation>
    <scope>NUCLEOTIDE SEQUENCE [LARGE SCALE GENOMIC DNA]</scope>
    <source>
        <strain evidence="4 5">ATCC 23134</strain>
    </source>
</reference>
<evidence type="ECO:0000259" key="2">
    <source>
        <dbReference type="Pfam" id="PF00675"/>
    </source>
</evidence>
<dbReference type="EMBL" id="AAWS01000022">
    <property type="protein sequence ID" value="EAY27616.1"/>
    <property type="molecule type" value="Genomic_DNA"/>
</dbReference>
<dbReference type="Pfam" id="PF05193">
    <property type="entry name" value="Peptidase_M16_C"/>
    <property type="match status" value="1"/>
</dbReference>
<evidence type="ECO:0000256" key="1">
    <source>
        <dbReference type="ARBA" id="ARBA00007261"/>
    </source>
</evidence>
<evidence type="ECO:0000259" key="3">
    <source>
        <dbReference type="Pfam" id="PF05193"/>
    </source>
</evidence>
<dbReference type="PANTHER" id="PTHR11851:SF49">
    <property type="entry name" value="MITOCHONDRIAL-PROCESSING PEPTIDASE SUBUNIT ALPHA"/>
    <property type="match status" value="1"/>
</dbReference>
<keyword evidence="5" id="KW-1185">Reference proteome</keyword>
<dbReference type="InterPro" id="IPR050361">
    <property type="entry name" value="MPP/UQCRC_Complex"/>
</dbReference>
<dbReference type="InterPro" id="IPR007863">
    <property type="entry name" value="Peptidase_M16_C"/>
</dbReference>
<feature type="domain" description="Peptidase M16 C-terminal" evidence="3">
    <location>
        <begin position="169"/>
        <end position="344"/>
    </location>
</feature>
<dbReference type="InterPro" id="IPR011765">
    <property type="entry name" value="Pept_M16_N"/>
</dbReference>
<proteinExistence type="inferred from homology"/>
<organism evidence="4 5">
    <name type="scientific">Microscilla marina ATCC 23134</name>
    <dbReference type="NCBI Taxonomy" id="313606"/>
    <lineage>
        <taxon>Bacteria</taxon>
        <taxon>Pseudomonadati</taxon>
        <taxon>Bacteroidota</taxon>
        <taxon>Cytophagia</taxon>
        <taxon>Cytophagales</taxon>
        <taxon>Microscillaceae</taxon>
        <taxon>Microscilla</taxon>
    </lineage>
</organism>
<dbReference type="PANTHER" id="PTHR11851">
    <property type="entry name" value="METALLOPROTEASE"/>
    <property type="match status" value="1"/>
</dbReference>
<sequence length="411" mass="47037">MDTQCKIHTLDNGIRIVHREVGHTKVAHCGFVLDIGSRDEKPHQLGIAHFWEHMAFKGTNKRKAYHIINRLEAVGGELNAYTTKEQICFYASLLDKHYEKAVELLADITFDSIFPENQIERERNVILEEMAMYRDSPEDALQDEFDAVVFRNHPLGYNILGTSESVGSFHRQDFQAFIQENIDTSRIVFSSVGNLPFGKVLKIVSKYLDKVPAASSKPCRQSFESYHPHQIKLTHTAQQAYCALGRPTYHRSHSKKLPFFMLNNILGGPGMNSRLNLSLREKHGWVYSVESNYHPFSDTGLFAIYFATERKHFERSIALVMKQLKLLKVQALGKMQLHSAKEQLFGQLAMAEENNLNFMLMMGKSILDSSEVESLEVIFENIRKITASDLMEVANEMLNEDDLSIFRYLPG</sequence>
<name>A1ZPW1_MICM2</name>
<evidence type="ECO:0000313" key="5">
    <source>
        <dbReference type="Proteomes" id="UP000004095"/>
    </source>
</evidence>
<evidence type="ECO:0000313" key="4">
    <source>
        <dbReference type="EMBL" id="EAY27616.1"/>
    </source>
</evidence>
<comment type="caution">
    <text evidence="4">The sequence shown here is derived from an EMBL/GenBank/DDBJ whole genome shotgun (WGS) entry which is preliminary data.</text>
</comment>
<dbReference type="Pfam" id="PF00675">
    <property type="entry name" value="Peptidase_M16"/>
    <property type="match status" value="1"/>
</dbReference>
<dbReference type="SUPFAM" id="SSF63411">
    <property type="entry name" value="LuxS/MPP-like metallohydrolase"/>
    <property type="match status" value="2"/>
</dbReference>
<accession>A1ZPW1</accession>
<dbReference type="InterPro" id="IPR011249">
    <property type="entry name" value="Metalloenz_LuxS/M16"/>
</dbReference>
<gene>
    <name evidence="4" type="ORF">M23134_02863</name>
</gene>
<dbReference type="RefSeq" id="WP_002699277.1">
    <property type="nucleotide sequence ID" value="NZ_AAWS01000022.1"/>
</dbReference>
<comment type="similarity">
    <text evidence="1">Belongs to the peptidase M16 family.</text>
</comment>
<dbReference type="AlphaFoldDB" id="A1ZPW1"/>
<protein>
    <submittedName>
        <fullName evidence="4">Peptidase, M16 family</fullName>
    </submittedName>
</protein>
<dbReference type="Gene3D" id="3.30.830.10">
    <property type="entry name" value="Metalloenzyme, LuxS/M16 peptidase-like"/>
    <property type="match status" value="2"/>
</dbReference>
<dbReference type="Proteomes" id="UP000004095">
    <property type="component" value="Unassembled WGS sequence"/>
</dbReference>